<dbReference type="Proteomes" id="UP000039217">
    <property type="component" value="Unassembled WGS sequence"/>
</dbReference>
<evidence type="ECO:0000313" key="8">
    <source>
        <dbReference type="EMBL" id="COW16589.1"/>
    </source>
</evidence>
<dbReference type="AlphaFoldDB" id="A0A0T7LXW9"/>
<evidence type="ECO:0000313" key="12">
    <source>
        <dbReference type="Proteomes" id="UP000039021"/>
    </source>
</evidence>
<dbReference type="EMBL" id="CSAE01000093">
    <property type="protein sequence ID" value="COV34323.1"/>
    <property type="molecule type" value="Genomic_DNA"/>
</dbReference>
<name>A0A0T7LXW9_MYCTX</name>
<dbReference type="Proteomes" id="UP000048289">
    <property type="component" value="Unassembled WGS sequence"/>
</dbReference>
<evidence type="ECO:0000313" key="5">
    <source>
        <dbReference type="EMBL" id="CNW22112.1"/>
    </source>
</evidence>
<protein>
    <submittedName>
        <fullName evidence="7">Uncharacterized protein</fullName>
    </submittedName>
</protein>
<dbReference type="Proteomes" id="UP000050164">
    <property type="component" value="Unassembled WGS sequence"/>
</dbReference>
<gene>
    <name evidence="3" type="ORF">ERS007657_02340</name>
    <name evidence="5" type="ORF">ERS007661_03684</name>
    <name evidence="6" type="ORF">ERS007679_00924</name>
    <name evidence="1" type="ORF">ERS007681_01229</name>
    <name evidence="2" type="ORF">ERS007688_03272</name>
    <name evidence="7" type="ORF">ERS007703_01181</name>
    <name evidence="8" type="ORF">ERS007720_01886</name>
    <name evidence="10" type="ORF">ERS007739_03729</name>
    <name evidence="9" type="ORF">ERS007741_03419</name>
    <name evidence="4" type="ORF">ERS027659_04662</name>
</gene>
<evidence type="ECO:0000313" key="4">
    <source>
        <dbReference type="EMBL" id="CKT63053.1"/>
    </source>
</evidence>
<dbReference type="Proteomes" id="UP000046947">
    <property type="component" value="Unassembled WGS sequence"/>
</dbReference>
<reference evidence="10" key="1">
    <citation type="submission" date="2015-03" db="EMBL/GenBank/DDBJ databases">
        <authorList>
            <consortium name="Pathogen Informatics"/>
            <person name="Murphy D."/>
        </authorList>
    </citation>
    <scope>NUCLEOTIDE SEQUENCE</scope>
    <source>
        <strain evidence="10">N09902308</strain>
    </source>
</reference>
<evidence type="ECO:0000313" key="15">
    <source>
        <dbReference type="Proteomes" id="UP000045842"/>
    </source>
</evidence>
<reference evidence="7" key="3">
    <citation type="submission" date="2015-03" db="EMBL/GenBank/DDBJ databases">
        <authorList>
            <person name="Murphy D."/>
        </authorList>
    </citation>
    <scope>NUCLEOTIDE SEQUENCE [LARGE SCALE GENOMIC DNA]</scope>
    <source>
        <strain evidence="7">K00500041</strain>
    </source>
</reference>
<sequence>MAGADIEHPGGILERPLNLGAGRVATRVHDASPRVPAFARQRPTARDRFIQPCPSSDQIGNRSVAVGDDRVHRIGIA</sequence>
<dbReference type="Proteomes" id="UP000038802">
    <property type="component" value="Unassembled WGS sequence"/>
</dbReference>
<evidence type="ECO:0000313" key="3">
    <source>
        <dbReference type="EMBL" id="CFR85070.1"/>
    </source>
</evidence>
<evidence type="ECO:0000313" key="9">
    <source>
        <dbReference type="EMBL" id="COW91682.1"/>
    </source>
</evidence>
<dbReference type="Proteomes" id="UP000045842">
    <property type="component" value="Unassembled WGS sequence"/>
</dbReference>
<dbReference type="EMBL" id="CSBK01002024">
    <property type="protein sequence ID" value="COZ41656.1"/>
    <property type="molecule type" value="Genomic_DNA"/>
</dbReference>
<dbReference type="Proteomes" id="UP000039021">
    <property type="component" value="Unassembled WGS sequence"/>
</dbReference>
<dbReference type="EMBL" id="CHKL01000514">
    <property type="protein sequence ID" value="COW91682.1"/>
    <property type="molecule type" value="Genomic_DNA"/>
</dbReference>
<dbReference type="EMBL" id="CNFT01001789">
    <property type="protein sequence ID" value="CKT63053.1"/>
    <property type="molecule type" value="Genomic_DNA"/>
</dbReference>
<dbReference type="EMBL" id="CFOE01000114">
    <property type="protein sequence ID" value="CFE38860.1"/>
    <property type="molecule type" value="Genomic_DNA"/>
</dbReference>
<evidence type="ECO:0000313" key="20">
    <source>
        <dbReference type="Proteomes" id="UP000050164"/>
    </source>
</evidence>
<dbReference type="Proteomes" id="UP000046680">
    <property type="component" value="Unassembled WGS sequence"/>
</dbReference>
<dbReference type="EMBL" id="CGCX01000885">
    <property type="protein sequence ID" value="CFR85070.1"/>
    <property type="molecule type" value="Genomic_DNA"/>
</dbReference>
<evidence type="ECO:0000313" key="13">
    <source>
        <dbReference type="Proteomes" id="UP000039217"/>
    </source>
</evidence>
<evidence type="ECO:0000313" key="10">
    <source>
        <dbReference type="EMBL" id="COZ41656.1"/>
    </source>
</evidence>
<accession>A0A0T7LXW9</accession>
<evidence type="ECO:0000313" key="7">
    <source>
        <dbReference type="EMBL" id="COV34323.1"/>
    </source>
</evidence>
<evidence type="ECO:0000313" key="17">
    <source>
        <dbReference type="Proteomes" id="UP000046947"/>
    </source>
</evidence>
<proteinExistence type="predicted"/>
<dbReference type="EMBL" id="CFOH01000678">
    <property type="protein sequence ID" value="CFE65602.1"/>
    <property type="molecule type" value="Genomic_DNA"/>
</dbReference>
<dbReference type="EMBL" id="CSAD01000086">
    <property type="protein sequence ID" value="COV05513.1"/>
    <property type="molecule type" value="Genomic_DNA"/>
</dbReference>
<evidence type="ECO:0000313" key="1">
    <source>
        <dbReference type="EMBL" id="CFE38860.1"/>
    </source>
</evidence>
<dbReference type="EMBL" id="CSAJ01000211">
    <property type="protein sequence ID" value="COW16589.1"/>
    <property type="molecule type" value="Genomic_DNA"/>
</dbReference>
<dbReference type="Proteomes" id="UP000048600">
    <property type="component" value="Unassembled WGS sequence"/>
</dbReference>
<evidence type="ECO:0000313" key="6">
    <source>
        <dbReference type="EMBL" id="COV05513.1"/>
    </source>
</evidence>
<organism evidence="7 11">
    <name type="scientific">Mycobacterium tuberculosis</name>
    <dbReference type="NCBI Taxonomy" id="1773"/>
    <lineage>
        <taxon>Bacteria</taxon>
        <taxon>Bacillati</taxon>
        <taxon>Actinomycetota</taxon>
        <taxon>Actinomycetes</taxon>
        <taxon>Mycobacteriales</taxon>
        <taxon>Mycobacteriaceae</taxon>
        <taxon>Mycobacterium</taxon>
        <taxon>Mycobacterium tuberculosis complex</taxon>
    </lineage>
</organism>
<evidence type="ECO:0000313" key="19">
    <source>
        <dbReference type="Proteomes" id="UP000048600"/>
    </source>
</evidence>
<evidence type="ECO:0000313" key="14">
    <source>
        <dbReference type="Proteomes" id="UP000044938"/>
    </source>
</evidence>
<reference evidence="11 12" key="2">
    <citation type="submission" date="2015-03" db="EMBL/GenBank/DDBJ databases">
        <authorList>
            <consortium name="Pathogen Informatics"/>
        </authorList>
    </citation>
    <scope>NUCLEOTIDE SEQUENCE [LARGE SCALE GENOMIC DNA]</scope>
    <source>
        <strain evidence="4 20">Bir 185</strain>
        <strain evidence="3 16">C09601061</strain>
        <strain evidence="5 13">D00501624</strain>
        <strain evidence="6 15">G09801536</strain>
        <strain evidence="1 18">G09901357</strain>
        <strain evidence="2 17">H09601792</strain>
        <strain evidence="11">K00500041</strain>
        <strain evidence="8 14">M09401471</strain>
        <strain evidence="12">N09902308</strain>
        <strain evidence="9 19">P00601463</strain>
    </source>
</reference>
<evidence type="ECO:0000313" key="16">
    <source>
        <dbReference type="Proteomes" id="UP000046680"/>
    </source>
</evidence>
<dbReference type="EMBL" id="CQQC01001758">
    <property type="protein sequence ID" value="CNW22112.1"/>
    <property type="molecule type" value="Genomic_DNA"/>
</dbReference>
<evidence type="ECO:0000313" key="11">
    <source>
        <dbReference type="Proteomes" id="UP000038802"/>
    </source>
</evidence>
<dbReference type="Proteomes" id="UP000044938">
    <property type="component" value="Unassembled WGS sequence"/>
</dbReference>
<evidence type="ECO:0000313" key="2">
    <source>
        <dbReference type="EMBL" id="CFE65602.1"/>
    </source>
</evidence>
<evidence type="ECO:0000313" key="18">
    <source>
        <dbReference type="Proteomes" id="UP000048289"/>
    </source>
</evidence>